<proteinExistence type="predicted"/>
<accession>A0A0G0KNU2</accession>
<name>A0A0G0KNU2_9BACT</name>
<sequence length="114" mass="12415">MVLYINTKEQNRVEVALVEGKVQSVKCKVIKSMSAKNKFGSQVLLPLIVKLFRTYNPGLSSQFQSGIGKLKAIEVETGPGSFTGLRVGVSVANALGFALNIPVNEKKIETELNY</sequence>
<dbReference type="Pfam" id="PF00814">
    <property type="entry name" value="TsaD"/>
    <property type="match status" value="1"/>
</dbReference>
<dbReference type="EMBL" id="LBVC01000048">
    <property type="protein sequence ID" value="KKQ77120.1"/>
    <property type="molecule type" value="Genomic_DNA"/>
</dbReference>
<dbReference type="AlphaFoldDB" id="A0A0G0KNU2"/>
<feature type="domain" description="Gcp-like" evidence="1">
    <location>
        <begin position="64"/>
        <end position="103"/>
    </location>
</feature>
<evidence type="ECO:0000259" key="1">
    <source>
        <dbReference type="Pfam" id="PF00814"/>
    </source>
</evidence>
<dbReference type="InterPro" id="IPR000905">
    <property type="entry name" value="Gcp-like_dom"/>
</dbReference>
<comment type="caution">
    <text evidence="2">The sequence shown here is derived from an EMBL/GenBank/DDBJ whole genome shotgun (WGS) entry which is preliminary data.</text>
</comment>
<evidence type="ECO:0000313" key="3">
    <source>
        <dbReference type="Proteomes" id="UP000034324"/>
    </source>
</evidence>
<dbReference type="SUPFAM" id="SSF53067">
    <property type="entry name" value="Actin-like ATPase domain"/>
    <property type="match status" value="1"/>
</dbReference>
<dbReference type="Proteomes" id="UP000034324">
    <property type="component" value="Unassembled WGS sequence"/>
</dbReference>
<dbReference type="PATRIC" id="fig|1618432.3.peg.636"/>
<organism evidence="2 3">
    <name type="scientific">Candidatus Daviesbacteria bacterium GW2011_GWF2_38_6</name>
    <dbReference type="NCBI Taxonomy" id="1618432"/>
    <lineage>
        <taxon>Bacteria</taxon>
        <taxon>Candidatus Daviesiibacteriota</taxon>
    </lineage>
</organism>
<reference evidence="2 3" key="1">
    <citation type="journal article" date="2015" name="Nature">
        <title>rRNA introns, odd ribosomes, and small enigmatic genomes across a large radiation of phyla.</title>
        <authorList>
            <person name="Brown C.T."/>
            <person name="Hug L.A."/>
            <person name="Thomas B.C."/>
            <person name="Sharon I."/>
            <person name="Castelle C.J."/>
            <person name="Singh A."/>
            <person name="Wilkins M.J."/>
            <person name="Williams K.H."/>
            <person name="Banfield J.F."/>
        </authorList>
    </citation>
    <scope>NUCLEOTIDE SEQUENCE [LARGE SCALE GENOMIC DNA]</scope>
</reference>
<gene>
    <name evidence="2" type="ORF">US99_C0048G0006</name>
</gene>
<dbReference type="InterPro" id="IPR043129">
    <property type="entry name" value="ATPase_NBD"/>
</dbReference>
<evidence type="ECO:0000313" key="2">
    <source>
        <dbReference type="EMBL" id="KKQ77120.1"/>
    </source>
</evidence>
<dbReference type="Gene3D" id="3.30.420.40">
    <property type="match status" value="1"/>
</dbReference>
<protein>
    <recommendedName>
        <fullName evidence="1">Gcp-like domain-containing protein</fullName>
    </recommendedName>
</protein>